<feature type="domain" description="Formyl transferase N-terminal" evidence="1">
    <location>
        <begin position="35"/>
        <end position="184"/>
    </location>
</feature>
<dbReference type="NCBIfam" id="NF005414">
    <property type="entry name" value="PRK06988.1"/>
    <property type="match status" value="1"/>
</dbReference>
<dbReference type="SUPFAM" id="SSF53328">
    <property type="entry name" value="Formyltransferase"/>
    <property type="match status" value="1"/>
</dbReference>
<dbReference type="EMBL" id="PDLM01000014">
    <property type="protein sequence ID" value="RDW61962.1"/>
    <property type="molecule type" value="Genomic_DNA"/>
</dbReference>
<evidence type="ECO:0008006" key="5">
    <source>
        <dbReference type="Google" id="ProtNLM"/>
    </source>
</evidence>
<dbReference type="PANTHER" id="PTHR11138:SF5">
    <property type="entry name" value="METHIONYL-TRNA FORMYLTRANSFERASE, MITOCHONDRIAL"/>
    <property type="match status" value="1"/>
</dbReference>
<dbReference type="Proteomes" id="UP000256645">
    <property type="component" value="Unassembled WGS sequence"/>
</dbReference>
<feature type="domain" description="Formyl transferase C-terminal" evidence="2">
    <location>
        <begin position="212"/>
        <end position="300"/>
    </location>
</feature>
<dbReference type="Pfam" id="PF00551">
    <property type="entry name" value="Formyl_trans_N"/>
    <property type="match status" value="1"/>
</dbReference>
<name>A0A3D8QJG7_9HELO</name>
<dbReference type="STRING" id="1849047.A0A3D8QJG7"/>
<dbReference type="GO" id="GO:0005829">
    <property type="term" value="C:cytosol"/>
    <property type="evidence" value="ECO:0007669"/>
    <property type="project" value="TreeGrafter"/>
</dbReference>
<comment type="caution">
    <text evidence="3">The sequence shown here is derived from an EMBL/GenBank/DDBJ whole genome shotgun (WGS) entry which is preliminary data.</text>
</comment>
<dbReference type="SUPFAM" id="SSF50486">
    <property type="entry name" value="FMT C-terminal domain-like"/>
    <property type="match status" value="1"/>
</dbReference>
<dbReference type="InterPro" id="IPR002376">
    <property type="entry name" value="Formyl_transf_N"/>
</dbReference>
<accession>A0A3D8QJG7</accession>
<dbReference type="InterPro" id="IPR011034">
    <property type="entry name" value="Formyl_transferase-like_C_sf"/>
</dbReference>
<organism evidence="3 4">
    <name type="scientific">Coleophoma cylindrospora</name>
    <dbReference type="NCBI Taxonomy" id="1849047"/>
    <lineage>
        <taxon>Eukaryota</taxon>
        <taxon>Fungi</taxon>
        <taxon>Dikarya</taxon>
        <taxon>Ascomycota</taxon>
        <taxon>Pezizomycotina</taxon>
        <taxon>Leotiomycetes</taxon>
        <taxon>Helotiales</taxon>
        <taxon>Dermateaceae</taxon>
        <taxon>Coleophoma</taxon>
    </lineage>
</organism>
<reference evidence="3 4" key="1">
    <citation type="journal article" date="2018" name="IMA Fungus">
        <title>IMA Genome-F 9: Draft genome sequence of Annulohypoxylon stygium, Aspergillus mulundensis, Berkeleyomyces basicola (syn. Thielaviopsis basicola), Ceratocystis smalleyi, two Cercospora beticola strains, Coleophoma cylindrospora, Fusarium fracticaudum, Phialophora cf. hyalina, and Morchella septimelata.</title>
        <authorList>
            <person name="Wingfield B.D."/>
            <person name="Bills G.F."/>
            <person name="Dong Y."/>
            <person name="Huang W."/>
            <person name="Nel W.J."/>
            <person name="Swalarsk-Parry B.S."/>
            <person name="Vaghefi N."/>
            <person name="Wilken P.M."/>
            <person name="An Z."/>
            <person name="de Beer Z.W."/>
            <person name="De Vos L."/>
            <person name="Chen L."/>
            <person name="Duong T.A."/>
            <person name="Gao Y."/>
            <person name="Hammerbacher A."/>
            <person name="Kikkert J.R."/>
            <person name="Li Y."/>
            <person name="Li H."/>
            <person name="Li K."/>
            <person name="Li Q."/>
            <person name="Liu X."/>
            <person name="Ma X."/>
            <person name="Naidoo K."/>
            <person name="Pethybridge S.J."/>
            <person name="Sun J."/>
            <person name="Steenkamp E.T."/>
            <person name="van der Nest M.A."/>
            <person name="van Wyk S."/>
            <person name="Wingfield M.J."/>
            <person name="Xiong C."/>
            <person name="Yue Q."/>
            <person name="Zhang X."/>
        </authorList>
    </citation>
    <scope>NUCLEOTIDE SEQUENCE [LARGE SCALE GENOMIC DNA]</scope>
    <source>
        <strain evidence="3 4">BP6252</strain>
    </source>
</reference>
<dbReference type="OrthoDB" id="3537726at2759"/>
<gene>
    <name evidence="3" type="ORF">BP6252_11395</name>
</gene>
<dbReference type="AlphaFoldDB" id="A0A3D8QJG7"/>
<evidence type="ECO:0000259" key="2">
    <source>
        <dbReference type="Pfam" id="PF02911"/>
    </source>
</evidence>
<dbReference type="PANTHER" id="PTHR11138">
    <property type="entry name" value="METHIONYL-TRNA FORMYLTRANSFERASE"/>
    <property type="match status" value="1"/>
</dbReference>
<dbReference type="Pfam" id="PF02911">
    <property type="entry name" value="Formyl_trans_C"/>
    <property type="match status" value="1"/>
</dbReference>
<keyword evidence="4" id="KW-1185">Reference proteome</keyword>
<dbReference type="InterPro" id="IPR036477">
    <property type="entry name" value="Formyl_transf_N_sf"/>
</dbReference>
<evidence type="ECO:0000313" key="4">
    <source>
        <dbReference type="Proteomes" id="UP000256645"/>
    </source>
</evidence>
<evidence type="ECO:0000313" key="3">
    <source>
        <dbReference type="EMBL" id="RDW61962.1"/>
    </source>
</evidence>
<protein>
    <recommendedName>
        <fullName evidence="5">Formyltransferase</fullName>
    </recommendedName>
</protein>
<proteinExistence type="predicted"/>
<dbReference type="Gene3D" id="3.40.50.12230">
    <property type="match status" value="1"/>
</dbReference>
<dbReference type="InterPro" id="IPR005793">
    <property type="entry name" value="Formyl_trans_C"/>
</dbReference>
<dbReference type="GO" id="GO:0004479">
    <property type="term" value="F:methionyl-tRNA formyltransferase activity"/>
    <property type="evidence" value="ECO:0007669"/>
    <property type="project" value="TreeGrafter"/>
</dbReference>
<sequence>MNLPKLEQPTSAIVFAYHEVGVRCLAVLLAHGVDVKMVITHEDIPTEKIWFGSVADSARQHGIFVAAPDNPHDGETLQRIRDIQPDFIFSFYYRKILKSSILDTAKKGCYNMHGSLLPKYRGRVPVNWAIVNGESETGATLHQMVPKVDAGPIVDQMAVPILPNDTAQEVFNKVLVAAEIVLYRSLPSLVNGMAEHKAMDMTKASYFGGRNRDDGRIDWSQPAQQIHNLVRAVTHPYPGAFTETKLGLLAFWHTMLRPETSSGPPAMFTQDGTLLARAGDGRILEILSVDLDGQSIKTVSEPLDLV</sequence>
<evidence type="ECO:0000259" key="1">
    <source>
        <dbReference type="Pfam" id="PF00551"/>
    </source>
</evidence>